<accession>A0A9C6TCB2</accession>
<dbReference type="GO" id="GO:0006813">
    <property type="term" value="P:potassium ion transport"/>
    <property type="evidence" value="ECO:0007669"/>
    <property type="project" value="UniProtKB-KW"/>
</dbReference>
<dbReference type="RefSeq" id="XP_052111547.1">
    <property type="nucleotide sequence ID" value="XM_052255587.1"/>
</dbReference>
<evidence type="ECO:0000256" key="1">
    <source>
        <dbReference type="ARBA" id="ARBA00022448"/>
    </source>
</evidence>
<dbReference type="PANTHER" id="PTHR32468:SF108">
    <property type="entry name" value="CATION_H(+) ANTIPORTER 15-LIKE"/>
    <property type="match status" value="1"/>
</dbReference>
<keyword evidence="4" id="KW-0406">Ion transport</keyword>
<gene>
    <name evidence="6" type="primary">LOC110276594</name>
</gene>
<dbReference type="Proteomes" id="UP000515211">
    <property type="component" value="Chromosome 10"/>
</dbReference>
<reference evidence="5" key="1">
    <citation type="journal article" date="2016" name="Nat. Genet.">
        <title>The genome sequences of Arachis duranensis and Arachis ipaensis, the diploid ancestors of cultivated peanut.</title>
        <authorList>
            <person name="Bertioli D.J."/>
            <person name="Cannon S.B."/>
            <person name="Froenicke L."/>
            <person name="Huang G."/>
            <person name="Farmer A.D."/>
            <person name="Cannon E.K."/>
            <person name="Liu X."/>
            <person name="Gao D."/>
            <person name="Clevenger J."/>
            <person name="Dash S."/>
            <person name="Ren L."/>
            <person name="Moretzsohn M.C."/>
            <person name="Shirasawa K."/>
            <person name="Huang W."/>
            <person name="Vidigal B."/>
            <person name="Abernathy B."/>
            <person name="Chu Y."/>
            <person name="Niederhuth C.E."/>
            <person name="Umale P."/>
            <person name="Araujo A.C."/>
            <person name="Kozik A."/>
            <person name="Kim K.D."/>
            <person name="Burow M.D."/>
            <person name="Varshney R.K."/>
            <person name="Wang X."/>
            <person name="Zhang X."/>
            <person name="Barkley N."/>
            <person name="Guimaraes P.M."/>
            <person name="Isobe S."/>
            <person name="Guo B."/>
            <person name="Liao B."/>
            <person name="Stalker H.T."/>
            <person name="Schmitz R.J."/>
            <person name="Scheffler B.E."/>
            <person name="Leal-Bertioli S.C."/>
            <person name="Xun X."/>
            <person name="Jackson S.A."/>
            <person name="Michelmore R."/>
            <person name="Ozias-Akins P."/>
        </authorList>
    </citation>
    <scope>NUCLEOTIDE SEQUENCE [LARGE SCALE GENOMIC DNA]</scope>
    <source>
        <strain evidence="5">cv. V14167</strain>
    </source>
</reference>
<keyword evidence="3" id="KW-0630">Potassium</keyword>
<evidence type="ECO:0000256" key="4">
    <source>
        <dbReference type="ARBA" id="ARBA00023065"/>
    </source>
</evidence>
<keyword evidence="1" id="KW-0813">Transport</keyword>
<evidence type="ECO:0000256" key="2">
    <source>
        <dbReference type="ARBA" id="ARBA00022538"/>
    </source>
</evidence>
<evidence type="ECO:0000313" key="6">
    <source>
        <dbReference type="RefSeq" id="XP_052111547.1"/>
    </source>
</evidence>
<dbReference type="InterPro" id="IPR050794">
    <property type="entry name" value="CPA2_transporter"/>
</dbReference>
<protein>
    <submittedName>
        <fullName evidence="6">Cation/H(+) antiporter 15-like</fullName>
    </submittedName>
</protein>
<reference evidence="6" key="2">
    <citation type="submission" date="2025-08" db="UniProtKB">
        <authorList>
            <consortium name="RefSeq"/>
        </authorList>
    </citation>
    <scope>IDENTIFICATION</scope>
    <source>
        <tissue evidence="6">Whole plant</tissue>
    </source>
</reference>
<dbReference type="KEGG" id="adu:110276594"/>
<dbReference type="GO" id="GO:0006885">
    <property type="term" value="P:regulation of pH"/>
    <property type="evidence" value="ECO:0007669"/>
    <property type="project" value="TreeGrafter"/>
</dbReference>
<keyword evidence="5" id="KW-1185">Reference proteome</keyword>
<dbReference type="GO" id="GO:0098662">
    <property type="term" value="P:inorganic cation transmembrane transport"/>
    <property type="evidence" value="ECO:0007669"/>
    <property type="project" value="TreeGrafter"/>
</dbReference>
<name>A0A9C6TCB2_ARADU</name>
<dbReference type="GO" id="GO:0012505">
    <property type="term" value="C:endomembrane system"/>
    <property type="evidence" value="ECO:0007669"/>
    <property type="project" value="TreeGrafter"/>
</dbReference>
<dbReference type="GeneID" id="110276594"/>
<sequence length="298" mass="33435">MIALLESFNTYQESPLCVHVIHLVELLGKSTPILLPLKKKNKKVKSSAIYLETNQIMRAFENYSQNSAGAVTVLSYVNIAPYKIMHESVCNLADHNRISLILIPFYEYKQSINSHDGTFIRDLNTSFQLNARCTIGILVDRYSTLALNASLSCFHVAIFFLGGQDDREALALVEEEQAEADKILDECLVDEFKGKKVVHNNANFHEILVEDSIGVLEAIRGMEMEIYDLVIVGKRHQSMSITDEEMMDFMDNADQLGVIGDMLASTEFYGGKISLLVMQCGGRKVLEKKTSTNRGLKL</sequence>
<evidence type="ECO:0000256" key="3">
    <source>
        <dbReference type="ARBA" id="ARBA00022958"/>
    </source>
</evidence>
<dbReference type="PANTHER" id="PTHR32468">
    <property type="entry name" value="CATION/H + ANTIPORTER"/>
    <property type="match status" value="1"/>
</dbReference>
<proteinExistence type="predicted"/>
<keyword evidence="2" id="KW-0633">Potassium transport</keyword>
<dbReference type="AlphaFoldDB" id="A0A9C6TCB2"/>
<organism evidence="5 6">
    <name type="scientific">Arachis duranensis</name>
    <name type="common">Wild peanut</name>
    <dbReference type="NCBI Taxonomy" id="130453"/>
    <lineage>
        <taxon>Eukaryota</taxon>
        <taxon>Viridiplantae</taxon>
        <taxon>Streptophyta</taxon>
        <taxon>Embryophyta</taxon>
        <taxon>Tracheophyta</taxon>
        <taxon>Spermatophyta</taxon>
        <taxon>Magnoliopsida</taxon>
        <taxon>eudicotyledons</taxon>
        <taxon>Gunneridae</taxon>
        <taxon>Pentapetalae</taxon>
        <taxon>rosids</taxon>
        <taxon>fabids</taxon>
        <taxon>Fabales</taxon>
        <taxon>Fabaceae</taxon>
        <taxon>Papilionoideae</taxon>
        <taxon>50 kb inversion clade</taxon>
        <taxon>dalbergioids sensu lato</taxon>
        <taxon>Dalbergieae</taxon>
        <taxon>Pterocarpus clade</taxon>
        <taxon>Arachis</taxon>
    </lineage>
</organism>
<evidence type="ECO:0000313" key="5">
    <source>
        <dbReference type="Proteomes" id="UP000515211"/>
    </source>
</evidence>